<name>A0A6N8SAK3_9HYPH</name>
<evidence type="ECO:0000313" key="2">
    <source>
        <dbReference type="Proteomes" id="UP000435802"/>
    </source>
</evidence>
<dbReference type="OrthoDB" id="9033321at2"/>
<organism evidence="1 2">
    <name type="scientific">Shinella kummerowiae</name>
    <dbReference type="NCBI Taxonomy" id="417745"/>
    <lineage>
        <taxon>Bacteria</taxon>
        <taxon>Pseudomonadati</taxon>
        <taxon>Pseudomonadota</taxon>
        <taxon>Alphaproteobacteria</taxon>
        <taxon>Hyphomicrobiales</taxon>
        <taxon>Rhizobiaceae</taxon>
        <taxon>Shinella</taxon>
    </lineage>
</organism>
<dbReference type="AlphaFoldDB" id="A0A6N8SAK3"/>
<dbReference type="EMBL" id="WUMK01000004">
    <property type="protein sequence ID" value="MXN46094.1"/>
    <property type="molecule type" value="Genomic_DNA"/>
</dbReference>
<accession>A0A6N8SAK3</accession>
<gene>
    <name evidence="1" type="ORF">GR138_12925</name>
</gene>
<reference evidence="1 2" key="1">
    <citation type="submission" date="2019-12" db="EMBL/GenBank/DDBJ databases">
        <title>Shinella kummerowiae sp. nov., a symbiotic bacterium isolated from root nodules of the herbal legume Kummerowia stipulacea.</title>
        <authorList>
            <person name="Gao J."/>
        </authorList>
    </citation>
    <scope>NUCLEOTIDE SEQUENCE [LARGE SCALE GENOMIC DNA]</scope>
    <source>
        <strain evidence="1 2">CCBAU 25048</strain>
    </source>
</reference>
<protein>
    <submittedName>
        <fullName evidence="1">Uncharacterized protein</fullName>
    </submittedName>
</protein>
<dbReference type="RefSeq" id="WP_160859641.1">
    <property type="nucleotide sequence ID" value="NZ_WUMK01000004.1"/>
</dbReference>
<sequence>MTNIQKNCAACGKPITVRLADHKRGWGKFCGKACAAGYKCGMRPRDVNKRHAKQSAWASEALAARDAAGVNEWPKAPSVKEQLGHRVKVRPIYHSPSECRECGKRVNGPGLCWECEAENEANDAMEAGWDGHKTGGAHA</sequence>
<evidence type="ECO:0000313" key="1">
    <source>
        <dbReference type="EMBL" id="MXN46094.1"/>
    </source>
</evidence>
<comment type="caution">
    <text evidence="1">The sequence shown here is derived from an EMBL/GenBank/DDBJ whole genome shotgun (WGS) entry which is preliminary data.</text>
</comment>
<dbReference type="Proteomes" id="UP000435802">
    <property type="component" value="Unassembled WGS sequence"/>
</dbReference>
<proteinExistence type="predicted"/>
<keyword evidence="2" id="KW-1185">Reference proteome</keyword>